<gene>
    <name evidence="3" type="ORF">ACK2TP_04175</name>
</gene>
<dbReference type="Proteomes" id="UP001634747">
    <property type="component" value="Unassembled WGS sequence"/>
</dbReference>
<dbReference type="Pfam" id="PF18932">
    <property type="entry name" value="DUF5681"/>
    <property type="match status" value="1"/>
</dbReference>
<dbReference type="EMBL" id="JBJYXY010000001">
    <property type="protein sequence ID" value="MFN2974950.1"/>
    <property type="molecule type" value="Genomic_DNA"/>
</dbReference>
<sequence length="137" mass="15259">MNQATTNRNPPEQHRFQPGQSGNPSGRPKKAPITDYLREQLDRAIPAGMLDKLRPEERSFLGELFGTSPTFGHMVAFKTIQQACKGDVFALRELLDRVEGKVTRTVEHAGEVGIRTILIPQRTQTAVSQPPAAPEWE</sequence>
<comment type="caution">
    <text evidence="3">The sequence shown here is derived from an EMBL/GenBank/DDBJ whole genome shotgun (WGS) entry which is preliminary data.</text>
</comment>
<protein>
    <submittedName>
        <fullName evidence="3">DUF5681 domain-containing protein</fullName>
    </submittedName>
</protein>
<evidence type="ECO:0000313" key="3">
    <source>
        <dbReference type="EMBL" id="MFN2974950.1"/>
    </source>
</evidence>
<evidence type="ECO:0000259" key="2">
    <source>
        <dbReference type="Pfam" id="PF18932"/>
    </source>
</evidence>
<proteinExistence type="predicted"/>
<dbReference type="InterPro" id="IPR043736">
    <property type="entry name" value="DUF5681"/>
</dbReference>
<feature type="compositionally biased region" description="Polar residues" evidence="1">
    <location>
        <begin position="1"/>
        <end position="10"/>
    </location>
</feature>
<reference evidence="3 4" key="1">
    <citation type="submission" date="2024-12" db="EMBL/GenBank/DDBJ databases">
        <authorList>
            <person name="Lee Y."/>
        </authorList>
    </citation>
    <scope>NUCLEOTIDE SEQUENCE [LARGE SCALE GENOMIC DNA]</scope>
    <source>
        <strain evidence="3 4">03SUJ4</strain>
    </source>
</reference>
<evidence type="ECO:0000313" key="4">
    <source>
        <dbReference type="Proteomes" id="UP001634747"/>
    </source>
</evidence>
<evidence type="ECO:0000256" key="1">
    <source>
        <dbReference type="SAM" id="MobiDB-lite"/>
    </source>
</evidence>
<feature type="region of interest" description="Disordered" evidence="1">
    <location>
        <begin position="1"/>
        <end position="33"/>
    </location>
</feature>
<name>A0ABW9KJ21_9BACT</name>
<accession>A0ABW9KJ21</accession>
<organism evidence="3 4">
    <name type="scientific">Terriglobus aquaticus</name>
    <dbReference type="NCBI Taxonomy" id="940139"/>
    <lineage>
        <taxon>Bacteria</taxon>
        <taxon>Pseudomonadati</taxon>
        <taxon>Acidobacteriota</taxon>
        <taxon>Terriglobia</taxon>
        <taxon>Terriglobales</taxon>
        <taxon>Acidobacteriaceae</taxon>
        <taxon>Terriglobus</taxon>
    </lineage>
</organism>
<keyword evidence="4" id="KW-1185">Reference proteome</keyword>
<feature type="domain" description="DUF5681" evidence="2">
    <location>
        <begin position="13"/>
        <end position="101"/>
    </location>
</feature>
<dbReference type="RefSeq" id="WP_263413505.1">
    <property type="nucleotide sequence ID" value="NZ_BAABBH010000001.1"/>
</dbReference>